<dbReference type="InterPro" id="IPR010496">
    <property type="entry name" value="AL/BT2_dom"/>
</dbReference>
<dbReference type="RefSeq" id="WP_145098902.1">
    <property type="nucleotide sequence ID" value="NZ_CP036274.1"/>
</dbReference>
<feature type="chain" id="PRO_5021996157" description="3-keto-alpha-glucoside-1,2-lyase/3-keto-2-hydroxy-glucal hydratase domain-containing protein" evidence="1">
    <location>
        <begin position="25"/>
        <end position="268"/>
    </location>
</feature>
<keyword evidence="4" id="KW-1185">Reference proteome</keyword>
<reference evidence="3 4" key="1">
    <citation type="submission" date="2019-02" db="EMBL/GenBank/DDBJ databases">
        <title>Deep-cultivation of Planctomycetes and their phenomic and genomic characterization uncovers novel biology.</title>
        <authorList>
            <person name="Wiegand S."/>
            <person name="Jogler M."/>
            <person name="Boedeker C."/>
            <person name="Pinto D."/>
            <person name="Vollmers J."/>
            <person name="Rivas-Marin E."/>
            <person name="Kohn T."/>
            <person name="Peeters S.H."/>
            <person name="Heuer A."/>
            <person name="Rast P."/>
            <person name="Oberbeckmann S."/>
            <person name="Bunk B."/>
            <person name="Jeske O."/>
            <person name="Meyerdierks A."/>
            <person name="Storesund J.E."/>
            <person name="Kallscheuer N."/>
            <person name="Luecker S."/>
            <person name="Lage O.M."/>
            <person name="Pohl T."/>
            <person name="Merkel B.J."/>
            <person name="Hornburger P."/>
            <person name="Mueller R.-W."/>
            <person name="Bruemmer F."/>
            <person name="Labrenz M."/>
            <person name="Spormann A.M."/>
            <person name="Op den Camp H."/>
            <person name="Overmann J."/>
            <person name="Amann R."/>
            <person name="Jetten M.S.M."/>
            <person name="Mascher T."/>
            <person name="Medema M.H."/>
            <person name="Devos D.P."/>
            <person name="Kaster A.-K."/>
            <person name="Ovreas L."/>
            <person name="Rohde M."/>
            <person name="Galperin M.Y."/>
            <person name="Jogler C."/>
        </authorList>
    </citation>
    <scope>NUCLEOTIDE SEQUENCE [LARGE SCALE GENOMIC DNA]</scope>
    <source>
        <strain evidence="3 4">ETA_A8</strain>
    </source>
</reference>
<feature type="domain" description="3-keto-alpha-glucoside-1,2-lyase/3-keto-2-hydroxy-glucal hydratase" evidence="2">
    <location>
        <begin position="34"/>
        <end position="263"/>
    </location>
</feature>
<dbReference type="Proteomes" id="UP000315017">
    <property type="component" value="Chromosome"/>
</dbReference>
<accession>A0A517YMV8</accession>
<dbReference type="OrthoDB" id="9787527at2"/>
<dbReference type="Gene3D" id="2.60.120.560">
    <property type="entry name" value="Exo-inulinase, domain 1"/>
    <property type="match status" value="1"/>
</dbReference>
<dbReference type="PROSITE" id="PS51257">
    <property type="entry name" value="PROKAR_LIPOPROTEIN"/>
    <property type="match status" value="1"/>
</dbReference>
<dbReference type="Pfam" id="PF06439">
    <property type="entry name" value="3keto-disac_hyd"/>
    <property type="match status" value="1"/>
</dbReference>
<protein>
    <recommendedName>
        <fullName evidence="2">3-keto-alpha-glucoside-1,2-lyase/3-keto-2-hydroxy-glucal hydratase domain-containing protein</fullName>
    </recommendedName>
</protein>
<name>A0A517YMV8_9BACT</name>
<dbReference type="AlphaFoldDB" id="A0A517YMV8"/>
<evidence type="ECO:0000259" key="2">
    <source>
        <dbReference type="Pfam" id="PF06439"/>
    </source>
</evidence>
<evidence type="ECO:0000256" key="1">
    <source>
        <dbReference type="SAM" id="SignalP"/>
    </source>
</evidence>
<proteinExistence type="predicted"/>
<keyword evidence="1" id="KW-0732">Signal</keyword>
<evidence type="ECO:0000313" key="3">
    <source>
        <dbReference type="EMBL" id="QDU31560.1"/>
    </source>
</evidence>
<gene>
    <name evidence="3" type="ORF">ETAA8_67190</name>
</gene>
<dbReference type="GO" id="GO:0016787">
    <property type="term" value="F:hydrolase activity"/>
    <property type="evidence" value="ECO:0007669"/>
    <property type="project" value="InterPro"/>
</dbReference>
<sequence length="268" mass="30261" precursor="true">MLVRRSLFSLVALLLCACTFTALAQEKKIEETGEWIQLFNGKNLEGWTPKIRYHELGENWNDTFRVEDGLLKVSYDKYDKFNETFGHLFYKTPFSNYVLRLEYRFVGQQCAGGPGWAVRNSGAMIHGEMPETMSKDQDFPASIEVQLLGGNGKDPRTNANLCTPGTNVVMKGELVTRHCTNSTSETFHGDQWVTVEIRVLGNKAILHKINDKTVLSYTEPQLDERDAHAKMLAEKAGTKQLSGGSISLQSESHPIEFRKVELKLLKTE</sequence>
<dbReference type="EMBL" id="CP036274">
    <property type="protein sequence ID" value="QDU31560.1"/>
    <property type="molecule type" value="Genomic_DNA"/>
</dbReference>
<dbReference type="KEGG" id="aagg:ETAA8_67190"/>
<organism evidence="3 4">
    <name type="scientific">Anatilimnocola aggregata</name>
    <dbReference type="NCBI Taxonomy" id="2528021"/>
    <lineage>
        <taxon>Bacteria</taxon>
        <taxon>Pseudomonadati</taxon>
        <taxon>Planctomycetota</taxon>
        <taxon>Planctomycetia</taxon>
        <taxon>Pirellulales</taxon>
        <taxon>Pirellulaceae</taxon>
        <taxon>Anatilimnocola</taxon>
    </lineage>
</organism>
<feature type="signal peptide" evidence="1">
    <location>
        <begin position="1"/>
        <end position="24"/>
    </location>
</feature>
<evidence type="ECO:0000313" key="4">
    <source>
        <dbReference type="Proteomes" id="UP000315017"/>
    </source>
</evidence>